<reference evidence="2 3" key="1">
    <citation type="submission" date="2020-08" db="EMBL/GenBank/DDBJ databases">
        <title>The Agave Microbiome: Exploring the role of microbial communities in plant adaptations to desert environments.</title>
        <authorList>
            <person name="Partida-Martinez L.P."/>
        </authorList>
    </citation>
    <scope>NUCLEOTIDE SEQUENCE [LARGE SCALE GENOMIC DNA]</scope>
    <source>
        <strain evidence="2 3">AT2.18</strain>
    </source>
</reference>
<evidence type="ECO:0000256" key="1">
    <source>
        <dbReference type="SAM" id="Phobius"/>
    </source>
</evidence>
<comment type="caution">
    <text evidence="2">The sequence shown here is derived from an EMBL/GenBank/DDBJ whole genome shotgun (WGS) entry which is preliminary data.</text>
</comment>
<evidence type="ECO:0000313" key="3">
    <source>
        <dbReference type="Proteomes" id="UP000550501"/>
    </source>
</evidence>
<feature type="transmembrane region" description="Helical" evidence="1">
    <location>
        <begin position="158"/>
        <end position="179"/>
    </location>
</feature>
<dbReference type="RefSeq" id="WP_183467743.1">
    <property type="nucleotide sequence ID" value="NZ_JACHVU010000003.1"/>
</dbReference>
<dbReference type="EMBL" id="JACHVU010000003">
    <property type="protein sequence ID" value="MBB2990526.1"/>
    <property type="molecule type" value="Genomic_DNA"/>
</dbReference>
<protein>
    <submittedName>
        <fullName evidence="2">Uncharacterized protein</fullName>
    </submittedName>
</protein>
<dbReference type="Proteomes" id="UP000550501">
    <property type="component" value="Unassembled WGS sequence"/>
</dbReference>
<dbReference type="Pfam" id="PF20381">
    <property type="entry name" value="Rv1476"/>
    <property type="match status" value="1"/>
</dbReference>
<sequence length="197" mass="20873">MSGLQFVPFVPTYIPPELCQSVGVAVEPGRPTPDACMEIVNRNVGQDGVSVPEGTNPKVEEQLVDVVKDAESRGIDLKIVVIGANPPIDTPLRDIATEVGEAHPGATVLALSPSFAGTYSADYDRSTLEAGEDLARTADPVQSSKNFVSELTTSHFPWTPFTIVLVLMVALAVVATRVLQKRGKRTADVKAASTSSD</sequence>
<keyword evidence="3" id="KW-1185">Reference proteome</keyword>
<accession>A0A839Q8I0</accession>
<organism evidence="2 3">
    <name type="scientific">Mycolicibacterium iranicum</name>
    <name type="common">Mycobacterium iranicum</name>
    <dbReference type="NCBI Taxonomy" id="912594"/>
    <lineage>
        <taxon>Bacteria</taxon>
        <taxon>Bacillati</taxon>
        <taxon>Actinomycetota</taxon>
        <taxon>Actinomycetes</taxon>
        <taxon>Mycobacteriales</taxon>
        <taxon>Mycobacteriaceae</taxon>
        <taxon>Mycolicibacterium</taxon>
    </lineage>
</organism>
<dbReference type="AlphaFoldDB" id="A0A839Q8I0"/>
<gene>
    <name evidence="2" type="ORF">FHR72_001994</name>
</gene>
<keyword evidence="1" id="KW-0812">Transmembrane</keyword>
<keyword evidence="1" id="KW-0472">Membrane</keyword>
<proteinExistence type="predicted"/>
<dbReference type="InterPro" id="IPR046498">
    <property type="entry name" value="Rv1476-like"/>
</dbReference>
<evidence type="ECO:0000313" key="2">
    <source>
        <dbReference type="EMBL" id="MBB2990526.1"/>
    </source>
</evidence>
<name>A0A839Q8I0_MYCIR</name>
<keyword evidence="1" id="KW-1133">Transmembrane helix</keyword>